<feature type="transmembrane region" description="Helical" evidence="14">
    <location>
        <begin position="134"/>
        <end position="153"/>
    </location>
</feature>
<evidence type="ECO:0000256" key="11">
    <source>
        <dbReference type="ARBA" id="ARBA00023201"/>
    </source>
</evidence>
<gene>
    <name evidence="15" type="ORF">L9F63_007573</name>
</gene>
<feature type="transmembrane region" description="Helical" evidence="14">
    <location>
        <begin position="159"/>
        <end position="184"/>
    </location>
</feature>
<evidence type="ECO:0000256" key="3">
    <source>
        <dbReference type="ARBA" id="ARBA00022448"/>
    </source>
</evidence>
<evidence type="ECO:0000256" key="5">
    <source>
        <dbReference type="ARBA" id="ARBA00022692"/>
    </source>
</evidence>
<keyword evidence="5 14" id="KW-0812">Transmembrane</keyword>
<keyword evidence="16" id="KW-1185">Reference proteome</keyword>
<dbReference type="PROSITE" id="PS00456">
    <property type="entry name" value="NA_SOLUT_SYMP_1"/>
    <property type="match status" value="1"/>
</dbReference>
<keyword evidence="7" id="KW-0915">Sodium</keyword>
<feature type="transmembrane region" description="Helical" evidence="14">
    <location>
        <begin position="570"/>
        <end position="594"/>
    </location>
</feature>
<keyword evidence="8" id="KW-0406">Ion transport</keyword>
<keyword evidence="3" id="KW-0813">Transport</keyword>
<organism evidence="15 16">
    <name type="scientific">Diploptera punctata</name>
    <name type="common">Pacific beetle cockroach</name>
    <dbReference type="NCBI Taxonomy" id="6984"/>
    <lineage>
        <taxon>Eukaryota</taxon>
        <taxon>Metazoa</taxon>
        <taxon>Ecdysozoa</taxon>
        <taxon>Arthropoda</taxon>
        <taxon>Hexapoda</taxon>
        <taxon>Insecta</taxon>
        <taxon>Pterygota</taxon>
        <taxon>Neoptera</taxon>
        <taxon>Polyneoptera</taxon>
        <taxon>Dictyoptera</taxon>
        <taxon>Blattodea</taxon>
        <taxon>Blaberoidea</taxon>
        <taxon>Blaberidae</taxon>
        <taxon>Diplopterinae</taxon>
        <taxon>Diploptera</taxon>
    </lineage>
</organism>
<dbReference type="GO" id="GO:0015075">
    <property type="term" value="F:monoatomic ion transmembrane transporter activity"/>
    <property type="evidence" value="ECO:0007669"/>
    <property type="project" value="UniProtKB-ARBA"/>
</dbReference>
<dbReference type="Gene3D" id="1.20.1730.10">
    <property type="entry name" value="Sodium/glucose cotransporter"/>
    <property type="match status" value="1"/>
</dbReference>
<feature type="non-terminal residue" evidence="15">
    <location>
        <position position="1"/>
    </location>
</feature>
<dbReference type="Pfam" id="PF00474">
    <property type="entry name" value="SSF"/>
    <property type="match status" value="1"/>
</dbReference>
<proteinExistence type="inferred from homology"/>
<keyword evidence="4" id="KW-1003">Cell membrane</keyword>
<evidence type="ECO:0000313" key="15">
    <source>
        <dbReference type="EMBL" id="KAJ9575565.1"/>
    </source>
</evidence>
<evidence type="ECO:0000256" key="9">
    <source>
        <dbReference type="ARBA" id="ARBA00023136"/>
    </source>
</evidence>
<dbReference type="PROSITE" id="PS50283">
    <property type="entry name" value="NA_SOLUT_SYMP_3"/>
    <property type="match status" value="1"/>
</dbReference>
<keyword evidence="10" id="KW-0325">Glycoprotein</keyword>
<evidence type="ECO:0000256" key="10">
    <source>
        <dbReference type="ARBA" id="ARBA00023180"/>
    </source>
</evidence>
<comment type="subcellular location">
    <subcellularLocation>
        <location evidence="1">Cell membrane</location>
        <topology evidence="1">Multi-pass membrane protein</topology>
    </subcellularLocation>
</comment>
<evidence type="ECO:0000256" key="13">
    <source>
        <dbReference type="RuleBase" id="RU362091"/>
    </source>
</evidence>
<comment type="caution">
    <text evidence="15">The sequence shown here is derived from an EMBL/GenBank/DDBJ whole genome shotgun (WGS) entry which is preliminary data.</text>
</comment>
<dbReference type="InterPro" id="IPR018212">
    <property type="entry name" value="Na/solute_symporter_CS"/>
</dbReference>
<comment type="similarity">
    <text evidence="2 13">Belongs to the sodium:solute symporter (SSF) (TC 2.A.21) family.</text>
</comment>
<dbReference type="CDD" id="cd11492">
    <property type="entry name" value="SLC5sbd_NIS-SMVT"/>
    <property type="match status" value="1"/>
</dbReference>
<dbReference type="AlphaFoldDB" id="A0AAD7Z885"/>
<evidence type="ECO:0000256" key="2">
    <source>
        <dbReference type="ARBA" id="ARBA00006434"/>
    </source>
</evidence>
<feature type="transmembrane region" description="Helical" evidence="14">
    <location>
        <begin position="242"/>
        <end position="262"/>
    </location>
</feature>
<evidence type="ECO:0000256" key="6">
    <source>
        <dbReference type="ARBA" id="ARBA00022989"/>
    </source>
</evidence>
<dbReference type="NCBIfam" id="TIGR00813">
    <property type="entry name" value="sss"/>
    <property type="match status" value="1"/>
</dbReference>
<keyword evidence="11" id="KW-0739">Sodium transport</keyword>
<name>A0AAD7Z885_DIPPU</name>
<feature type="transmembrane region" description="Helical" evidence="14">
    <location>
        <begin position="330"/>
        <end position="355"/>
    </location>
</feature>
<dbReference type="GO" id="GO:0015293">
    <property type="term" value="F:symporter activity"/>
    <property type="evidence" value="ECO:0007669"/>
    <property type="project" value="TreeGrafter"/>
</dbReference>
<evidence type="ECO:0000256" key="8">
    <source>
        <dbReference type="ARBA" id="ARBA00023065"/>
    </source>
</evidence>
<dbReference type="GO" id="GO:0098660">
    <property type="term" value="P:inorganic ion transmembrane transport"/>
    <property type="evidence" value="ECO:0007669"/>
    <property type="project" value="UniProtKB-ARBA"/>
</dbReference>
<reference evidence="15" key="1">
    <citation type="journal article" date="2023" name="IScience">
        <title>Live-bearing cockroach genome reveals convergent evolutionary mechanisms linked to viviparity in insects and beyond.</title>
        <authorList>
            <person name="Fouks B."/>
            <person name="Harrison M.C."/>
            <person name="Mikhailova A.A."/>
            <person name="Marchal E."/>
            <person name="English S."/>
            <person name="Carruthers M."/>
            <person name="Jennings E.C."/>
            <person name="Chiamaka E.L."/>
            <person name="Frigard R.A."/>
            <person name="Pippel M."/>
            <person name="Attardo G.M."/>
            <person name="Benoit J.B."/>
            <person name="Bornberg-Bauer E."/>
            <person name="Tobe S.S."/>
        </authorList>
    </citation>
    <scope>NUCLEOTIDE SEQUENCE</scope>
    <source>
        <strain evidence="15">Stay&amp;Tobe</strain>
    </source>
</reference>
<dbReference type="InterPro" id="IPR051163">
    <property type="entry name" value="Sodium:Solute_Symporter_SSF"/>
</dbReference>
<dbReference type="PANTHER" id="PTHR42985">
    <property type="entry name" value="SODIUM-COUPLED MONOCARBOXYLATE TRANSPORTER"/>
    <property type="match status" value="1"/>
</dbReference>
<evidence type="ECO:0008006" key="17">
    <source>
        <dbReference type="Google" id="ProtNLM"/>
    </source>
</evidence>
<feature type="transmembrane region" description="Helical" evidence="14">
    <location>
        <begin position="389"/>
        <end position="409"/>
    </location>
</feature>
<evidence type="ECO:0000256" key="12">
    <source>
        <dbReference type="ARBA" id="ARBA00036099"/>
    </source>
</evidence>
<feature type="transmembrane region" description="Helical" evidence="14">
    <location>
        <begin position="59"/>
        <end position="77"/>
    </location>
</feature>
<dbReference type="GO" id="GO:0006814">
    <property type="term" value="P:sodium ion transport"/>
    <property type="evidence" value="ECO:0007669"/>
    <property type="project" value="UniProtKB-KW"/>
</dbReference>
<sequence>MNITYGNSDTGEVMFGWVDYMIFLIMLTVSTLIGVYFGFWGKKEDSTREYLFGGKTMRIVPVSVSLISTSVSGITLLGVPTEIYRFGTLYVLGIFSFLITGIVTYYIYLPVFYDLQLTSSYEYFELRYNYKIRIVGSILFTFSVIVYTTISVYIPAMTLSLVCGINLHVITVVTSILCIVYTMLGGLKAVVWTDFLQGMIMLLACIIIIILGVHHVGGFKNVWKINQEGGRIQFLEMNPSPFIRQSFWTIIFGLTFFVMNTVGTSPVSVQKFISLPTLQHARWSLLILCVGWSLIVLISGLTGLLIYSAYFDCDPIQAKAVRRPDQLTTYFVLDVAGHIPGLPGLFIAGLFSAALSTMSSQLNSIGATVFEDFVRPSLKGNISHKTAIVIIRCIVSLTGAVCLLLVIVVEKFESILQVCTVLFIFCDEYNIRSNAGIIHLGMLYPRGNTAHFHFTFGSDRSSSRKHYQFINCWLDSFDGCESNLNLSQPAMNEEVEDGPFILYQVSYMYYPLIGLILMLAIGAIVSHVTEPPELDKMNPKLFALFNLSRTANTHSQVFDEFTLTHYVSTYIVKCFLFISNSFLSSFIFIFWMIFVPHKFVQYCNLLAPTRYDIT</sequence>
<evidence type="ECO:0000256" key="1">
    <source>
        <dbReference type="ARBA" id="ARBA00004651"/>
    </source>
</evidence>
<dbReference type="GO" id="GO:0005886">
    <property type="term" value="C:plasma membrane"/>
    <property type="evidence" value="ECO:0007669"/>
    <property type="project" value="UniProtKB-SubCell"/>
</dbReference>
<evidence type="ECO:0000256" key="4">
    <source>
        <dbReference type="ARBA" id="ARBA00022475"/>
    </source>
</evidence>
<dbReference type="InterPro" id="IPR038377">
    <property type="entry name" value="Na/Glc_symporter_sf"/>
</dbReference>
<keyword evidence="6 14" id="KW-1133">Transmembrane helix</keyword>
<protein>
    <recommendedName>
        <fullName evidence="17">Sodium-coupled monocarboxylate transporter 1</fullName>
    </recommendedName>
</protein>
<feature type="transmembrane region" description="Helical" evidence="14">
    <location>
        <begin position="89"/>
        <end position="113"/>
    </location>
</feature>
<feature type="transmembrane region" description="Helical" evidence="14">
    <location>
        <begin position="509"/>
        <end position="529"/>
    </location>
</feature>
<evidence type="ECO:0000256" key="14">
    <source>
        <dbReference type="SAM" id="Phobius"/>
    </source>
</evidence>
<keyword evidence="9 14" id="KW-0472">Membrane</keyword>
<feature type="transmembrane region" description="Helical" evidence="14">
    <location>
        <begin position="283"/>
        <end position="310"/>
    </location>
</feature>
<reference evidence="15" key="2">
    <citation type="submission" date="2023-05" db="EMBL/GenBank/DDBJ databases">
        <authorList>
            <person name="Fouks B."/>
        </authorList>
    </citation>
    <scope>NUCLEOTIDE SEQUENCE</scope>
    <source>
        <strain evidence="15">Stay&amp;Tobe</strain>
        <tissue evidence="15">Testes</tissue>
    </source>
</reference>
<evidence type="ECO:0000256" key="7">
    <source>
        <dbReference type="ARBA" id="ARBA00023053"/>
    </source>
</evidence>
<dbReference type="EMBL" id="JASPKZ010009829">
    <property type="protein sequence ID" value="KAJ9575565.1"/>
    <property type="molecule type" value="Genomic_DNA"/>
</dbReference>
<accession>A0AAD7Z885</accession>
<dbReference type="InterPro" id="IPR001734">
    <property type="entry name" value="Na/solute_symporter"/>
</dbReference>
<comment type="catalytic activity">
    <reaction evidence="12">
        <text>iodide(out) + 2 Na(+)(out) = iodide(in) + 2 Na(+)(in)</text>
        <dbReference type="Rhea" id="RHEA:71207"/>
        <dbReference type="ChEBI" id="CHEBI:16382"/>
        <dbReference type="ChEBI" id="CHEBI:29101"/>
    </reaction>
</comment>
<dbReference type="PANTHER" id="PTHR42985:SF21">
    <property type="entry name" value="SODIUM-DEPENDENT MULTIVITAMIN TRANSPORTER-LIKE PROTEIN"/>
    <property type="match status" value="1"/>
</dbReference>
<evidence type="ECO:0000313" key="16">
    <source>
        <dbReference type="Proteomes" id="UP001233999"/>
    </source>
</evidence>
<feature type="transmembrane region" description="Helical" evidence="14">
    <location>
        <begin position="196"/>
        <end position="216"/>
    </location>
</feature>
<feature type="transmembrane region" description="Helical" evidence="14">
    <location>
        <begin position="20"/>
        <end position="39"/>
    </location>
</feature>
<dbReference type="Proteomes" id="UP001233999">
    <property type="component" value="Unassembled WGS sequence"/>
</dbReference>